<feature type="compositionally biased region" description="Low complexity" evidence="1">
    <location>
        <begin position="1"/>
        <end position="17"/>
    </location>
</feature>
<evidence type="ECO:0000256" key="1">
    <source>
        <dbReference type="SAM" id="MobiDB-lite"/>
    </source>
</evidence>
<reference evidence="2" key="1">
    <citation type="submission" date="2017-04" db="EMBL/GenBank/DDBJ databases">
        <title>Population genomics of picophytoplankton unveils novel chromosome hypervariability.</title>
        <authorList>
            <consortium name="DOE Joint Genome Institute"/>
            <person name="Blanc-Mathieu R."/>
            <person name="Krasovec M."/>
            <person name="Hebrard M."/>
            <person name="Yau S."/>
            <person name="Desgranges E."/>
            <person name="Martin J."/>
            <person name="Schackwitz W."/>
            <person name="Kuo A."/>
            <person name="Salin G."/>
            <person name="Donnadieu C."/>
            <person name="Desdevises Y."/>
            <person name="Sanchez-Ferandin S."/>
            <person name="Moreau H."/>
            <person name="Rivals E."/>
            <person name="Grigoriev I.V."/>
            <person name="Grimsley N."/>
            <person name="Eyre-Walker A."/>
            <person name="Piganeau G."/>
        </authorList>
    </citation>
    <scope>NUCLEOTIDE SEQUENCE [LARGE SCALE GENOMIC DNA]</scope>
    <source>
        <strain evidence="2">RCC 1115</strain>
    </source>
</reference>
<feature type="region of interest" description="Disordered" evidence="1">
    <location>
        <begin position="873"/>
        <end position="902"/>
    </location>
</feature>
<organism evidence="2">
    <name type="scientific">Ostreococcus tauri</name>
    <name type="common">Marine green alga</name>
    <dbReference type="NCBI Taxonomy" id="70448"/>
    <lineage>
        <taxon>Eukaryota</taxon>
        <taxon>Viridiplantae</taxon>
        <taxon>Chlorophyta</taxon>
        <taxon>Mamiellophyceae</taxon>
        <taxon>Mamiellales</taxon>
        <taxon>Bathycoccaceae</taxon>
        <taxon>Ostreococcus</taxon>
    </lineage>
</organism>
<feature type="compositionally biased region" description="Basic and acidic residues" evidence="1">
    <location>
        <begin position="1187"/>
        <end position="1217"/>
    </location>
</feature>
<feature type="compositionally biased region" description="Low complexity" evidence="1">
    <location>
        <begin position="1121"/>
        <end position="1133"/>
    </location>
</feature>
<name>A0A1Y5IH81_OSTTA</name>
<evidence type="ECO:0000313" key="2">
    <source>
        <dbReference type="EMBL" id="OUS48007.1"/>
    </source>
</evidence>
<feature type="compositionally biased region" description="Low complexity" evidence="1">
    <location>
        <begin position="1311"/>
        <end position="1331"/>
    </location>
</feature>
<gene>
    <name evidence="2" type="ORF">BE221DRAFT_91362</name>
</gene>
<feature type="region of interest" description="Disordered" evidence="1">
    <location>
        <begin position="1094"/>
        <end position="1224"/>
    </location>
</feature>
<feature type="compositionally biased region" description="Low complexity" evidence="1">
    <location>
        <begin position="1723"/>
        <end position="1740"/>
    </location>
</feature>
<dbReference type="eggNOG" id="KOG0845">
    <property type="taxonomic scope" value="Eukaryota"/>
</dbReference>
<feature type="region of interest" description="Disordered" evidence="1">
    <location>
        <begin position="1243"/>
        <end position="1331"/>
    </location>
</feature>
<dbReference type="EMBL" id="KZ155776">
    <property type="protein sequence ID" value="OUS48007.1"/>
    <property type="molecule type" value="Genomic_DNA"/>
</dbReference>
<proteinExistence type="predicted"/>
<feature type="region of interest" description="Disordered" evidence="1">
    <location>
        <begin position="1654"/>
        <end position="1755"/>
    </location>
</feature>
<protein>
    <recommendedName>
        <fullName evidence="3">WD40/YVTN repeat-like-containing domain</fullName>
    </recommendedName>
</protein>
<feature type="compositionally biased region" description="Low complexity" evidence="1">
    <location>
        <begin position="1170"/>
        <end position="1184"/>
    </location>
</feature>
<feature type="compositionally biased region" description="Polar residues" evidence="1">
    <location>
        <begin position="1274"/>
        <end position="1286"/>
    </location>
</feature>
<dbReference type="SUPFAM" id="SSF117289">
    <property type="entry name" value="Nucleoporin domain"/>
    <property type="match status" value="1"/>
</dbReference>
<accession>A0A1Y5IH81</accession>
<feature type="compositionally biased region" description="Gly residues" evidence="1">
    <location>
        <begin position="1668"/>
        <end position="1688"/>
    </location>
</feature>
<feature type="region of interest" description="Disordered" evidence="1">
    <location>
        <begin position="1"/>
        <end position="35"/>
    </location>
</feature>
<evidence type="ECO:0008006" key="3">
    <source>
        <dbReference type="Google" id="ProtNLM"/>
    </source>
</evidence>
<feature type="region of interest" description="Disordered" evidence="1">
    <location>
        <begin position="916"/>
        <end position="959"/>
    </location>
</feature>
<dbReference type="Proteomes" id="UP000195557">
    <property type="component" value="Unassembled WGS sequence"/>
</dbReference>
<sequence length="1755" mass="176208">MSSSAPEPASGPPRSGELVFEPVGSFEVPSSSSDEIEDAGHARALAVSARHGYFVYARGARAVVVRTCEAAQKAAEWRASETPASARRLDEDSVETCERTANGAAIDVVAMTADERVFATGDRGGLIEFYATKDAHDGKARAEKFGEMTLAAPIRALEWCANGSSFVALACEDLVFVDRVGGEPKRIAGEVSCVSASADGTLVWASGNTVFVGSSDDPLGTPNESISIAPYRGPDDVVELDGIFSQSATSVMFTARSVAEPDDCFFAVLTKEQGSWAFTLVESAFDVDGSLVGMNGPVFNAVTFAPWSLLFVTHRKAWDNQLLTVEVKSGSAPCVLEVEDDRCFATVPMTLDDEENYITGLGLDLTGASEAMLNPQDKSAAPLAKGPMLIFSTTDGRVHMLKCASLNAAQGSSGAQVIQTQATLPADAPPALASAVTVGAAQTEASPASTRAMAFSFKPAEAASTPVFSFKPAEPVKTPEPASAPAFSFKPAEPAKTPTPAAAPSLKSVEKVSSLQSEAFRVKTYLATPPANSAAASGTPKSPVEKGMDLLKKLSIGAIDVSTAEIELKELFLETTPVKSSRKEWSSAMPEKFAPIDTTTSPAVDLHQSPLPTWGKRLMEIKQSREQRSAGMEADGLKTIEDDMASVIAEVGAMLDDVSGVTKELTSQIAGVLPGKVDIEKIERSAASIKATTETLLDGSGTLRSRLNELWAANSADETLRCELESLIAAACEEMDESSSAEDTRELSPALKEVQENMQTDMRNVLEMAADLETAVERLEAAKREANRPKPKTIIRSGLVSSKTDAAKSITAQMNGIMKAISTQAAVIEAQAEKLDALLARVQDQGVERVPIKKSVTFKNDAEPVTKVAAKPEPARALEPMPLKTPVKLTAPDDDDDNNGDVESIIMSRLSSTRITTVKKSVPSPKPKPATPIKSPALAPQPTSAVKLSEPTDDAPTTGFSANFLTNSQQGYAAAQKAVEDDSRMAAPPTLSQAAVVSASPPTKSATSPSFKPAFGFTPVQEAKTEQKPAFGFSAPAEAKPNSSESKAAFSFAPAPSSAAATESKPVDSSKSTAPIMGFSAEFLAKASSGYQKAQAALEDELKGTSSEEKKAEQKFSFGISSSSSAAPSTTASGGVFGAPASTPAGGFSFSISSSSAPAAKNEENDAQVAAAPRASAPAFSFAAKPVEAKPEDSKQTTDPAKGGESRKQATAEEKEASAPIAAPPMSFSADFLAKANAGYSAAQKALEDDLATATPPPGTPPASSTSEGASLAKSFTLSGSESTSPAPKFGIAPVPKPASATETTPSKPVFGFSSSPATTATTSTSTTSSTTGISAGFSSFGFGSAPASSAGSAFGSSSPSSNPAFGATNAATASTPAFGTMSSFGTTATTSAPAFGSPSAFATTSKTAASGLGSDASAQSTFGAAAASSAGFGKSSGFGVSATASAPAFGAPAAFGAASTTSAPAFGAPAAFGAAATTSAPAFGAASAIGAMASTSTPAFGTPSAFGAAASGGSGFAAAASKPSAFGAAAATASPGFGASSAFGAASLTSSPAFGASSGFGAAATGSSGFASAASKPVVFGAAAVTGGGFGQAASGFGASTGGTFGAAATQSSSGFGQAASAFGASTGGAFGAAATQSSSGFGQAARGFGSDQASGGFGQASSGFGQASGGFGQPAGGFGQPAGGFGQRPASGGFGQPASGFGQAPSGFGQQPASGGFGQPASGFGQPASGFGQPQSPSGGFGSSDPAFTQMRR</sequence>
<feature type="compositionally biased region" description="Low complexity" evidence="1">
    <location>
        <begin position="1654"/>
        <end position="1667"/>
    </location>
</feature>
<feature type="compositionally biased region" description="Basic and acidic residues" evidence="1">
    <location>
        <begin position="1100"/>
        <end position="1114"/>
    </location>
</feature>
<feature type="compositionally biased region" description="Low complexity" evidence="1">
    <location>
        <begin position="1144"/>
        <end position="1160"/>
    </location>
</feature>